<gene>
    <name evidence="1" type="ORF">DILT_LOCUS5775</name>
</gene>
<evidence type="ECO:0000313" key="1">
    <source>
        <dbReference type="EMBL" id="VDN09944.1"/>
    </source>
</evidence>
<evidence type="ECO:0000313" key="2">
    <source>
        <dbReference type="Proteomes" id="UP000281553"/>
    </source>
</evidence>
<protein>
    <submittedName>
        <fullName evidence="1">Uncharacterized protein</fullName>
    </submittedName>
</protein>
<accession>A0A3P7KZL9</accession>
<dbReference type="Proteomes" id="UP000281553">
    <property type="component" value="Unassembled WGS sequence"/>
</dbReference>
<proteinExistence type="predicted"/>
<name>A0A3P7KZL9_DIBLA</name>
<organism evidence="1 2">
    <name type="scientific">Dibothriocephalus latus</name>
    <name type="common">Fish tapeworm</name>
    <name type="synonym">Diphyllobothrium latum</name>
    <dbReference type="NCBI Taxonomy" id="60516"/>
    <lineage>
        <taxon>Eukaryota</taxon>
        <taxon>Metazoa</taxon>
        <taxon>Spiralia</taxon>
        <taxon>Lophotrochozoa</taxon>
        <taxon>Platyhelminthes</taxon>
        <taxon>Cestoda</taxon>
        <taxon>Eucestoda</taxon>
        <taxon>Diphyllobothriidea</taxon>
        <taxon>Diphyllobothriidae</taxon>
        <taxon>Dibothriocephalus</taxon>
    </lineage>
</organism>
<dbReference type="AlphaFoldDB" id="A0A3P7KZL9"/>
<dbReference type="OrthoDB" id="419198at2759"/>
<keyword evidence="2" id="KW-1185">Reference proteome</keyword>
<dbReference type="EMBL" id="UYRU01048120">
    <property type="protein sequence ID" value="VDN09944.1"/>
    <property type="molecule type" value="Genomic_DNA"/>
</dbReference>
<reference evidence="1 2" key="1">
    <citation type="submission" date="2018-11" db="EMBL/GenBank/DDBJ databases">
        <authorList>
            <consortium name="Pathogen Informatics"/>
        </authorList>
    </citation>
    <scope>NUCLEOTIDE SEQUENCE [LARGE SCALE GENOMIC DNA]</scope>
</reference>
<sequence>MQTYLGDGNCSSLTWSYAFEVGIKGQSVPCADLSVSYAFVERRPLYSPVKEDGDSSDELDWVRERLICGGKVLHDIHLLAPRTEAFIYTYALRVNSNP</sequence>